<accession>A0A9P5PBL7</accession>
<proteinExistence type="predicted"/>
<dbReference type="PANTHER" id="PTHR46498">
    <property type="entry name" value="GTP-BINDING PROTEIN 8"/>
    <property type="match status" value="1"/>
</dbReference>
<dbReference type="SUPFAM" id="SSF52540">
    <property type="entry name" value="P-loop containing nucleoside triphosphate hydrolases"/>
    <property type="match status" value="1"/>
</dbReference>
<name>A0A9P5PBL7_9AGAR</name>
<evidence type="ECO:0000259" key="1">
    <source>
        <dbReference type="Pfam" id="PF01926"/>
    </source>
</evidence>
<dbReference type="InterPro" id="IPR052279">
    <property type="entry name" value="EngB_GTPase"/>
</dbReference>
<protein>
    <recommendedName>
        <fullName evidence="1">G domain-containing protein</fullName>
    </recommendedName>
</protein>
<sequence>MNSFRHLTQAAPNVTIQRFLSTSAQIFSDPKSVQNIQSLNAIQLEIANGVFPTLNGLPEVEDVIVTGRANSGKSSLLNAVLGRKNLVETSSKAGKTRRLDFFRVGSNSGKFILVDSPGYGQRGRPEWGKLFDSYLRSRKELRRIYITFSSKHVVNNVDKAMLMHLTRTIISTLFSDGIVSVQNGTSPSLTRIQPVITKADQLLNQTSAPDVVSRFKEDIHNAVKEAIDEEHIAAGNMGISSDILSRMICLPPLVTTIRTNPLFGIKELRENIVEACMSKR</sequence>
<evidence type="ECO:0000313" key="2">
    <source>
        <dbReference type="EMBL" id="KAF9060478.1"/>
    </source>
</evidence>
<dbReference type="InterPro" id="IPR006073">
    <property type="entry name" value="GTP-bd"/>
</dbReference>
<dbReference type="Proteomes" id="UP000772434">
    <property type="component" value="Unassembled WGS sequence"/>
</dbReference>
<dbReference type="AlphaFoldDB" id="A0A9P5PBL7"/>
<dbReference type="InterPro" id="IPR027417">
    <property type="entry name" value="P-loop_NTPase"/>
</dbReference>
<dbReference type="GO" id="GO:0005525">
    <property type="term" value="F:GTP binding"/>
    <property type="evidence" value="ECO:0007669"/>
    <property type="project" value="InterPro"/>
</dbReference>
<comment type="caution">
    <text evidence="2">The sequence shown here is derived from an EMBL/GenBank/DDBJ whole genome shotgun (WGS) entry which is preliminary data.</text>
</comment>
<dbReference type="OrthoDB" id="391988at2759"/>
<dbReference type="Gene3D" id="3.40.50.300">
    <property type="entry name" value="P-loop containing nucleotide triphosphate hydrolases"/>
    <property type="match status" value="1"/>
</dbReference>
<organism evidence="2 3">
    <name type="scientific">Rhodocollybia butyracea</name>
    <dbReference type="NCBI Taxonomy" id="206335"/>
    <lineage>
        <taxon>Eukaryota</taxon>
        <taxon>Fungi</taxon>
        <taxon>Dikarya</taxon>
        <taxon>Basidiomycota</taxon>
        <taxon>Agaricomycotina</taxon>
        <taxon>Agaricomycetes</taxon>
        <taxon>Agaricomycetidae</taxon>
        <taxon>Agaricales</taxon>
        <taxon>Marasmiineae</taxon>
        <taxon>Omphalotaceae</taxon>
        <taxon>Rhodocollybia</taxon>
    </lineage>
</organism>
<dbReference type="Pfam" id="PF01926">
    <property type="entry name" value="MMR_HSR1"/>
    <property type="match status" value="1"/>
</dbReference>
<dbReference type="EMBL" id="JADNRY010000242">
    <property type="protein sequence ID" value="KAF9060478.1"/>
    <property type="molecule type" value="Genomic_DNA"/>
</dbReference>
<dbReference type="PANTHER" id="PTHR46498:SF1">
    <property type="entry name" value="GTP-BINDING PROTEIN 8"/>
    <property type="match status" value="1"/>
</dbReference>
<gene>
    <name evidence="2" type="ORF">BDP27DRAFT_1430046</name>
</gene>
<feature type="domain" description="G" evidence="1">
    <location>
        <begin position="63"/>
        <end position="165"/>
    </location>
</feature>
<keyword evidence="3" id="KW-1185">Reference proteome</keyword>
<reference evidence="2" key="1">
    <citation type="submission" date="2020-11" db="EMBL/GenBank/DDBJ databases">
        <authorList>
            <consortium name="DOE Joint Genome Institute"/>
            <person name="Ahrendt S."/>
            <person name="Riley R."/>
            <person name="Andreopoulos W."/>
            <person name="Labutti K."/>
            <person name="Pangilinan J."/>
            <person name="Ruiz-Duenas F.J."/>
            <person name="Barrasa J.M."/>
            <person name="Sanchez-Garcia M."/>
            <person name="Camarero S."/>
            <person name="Miyauchi S."/>
            <person name="Serrano A."/>
            <person name="Linde D."/>
            <person name="Babiker R."/>
            <person name="Drula E."/>
            <person name="Ayuso-Fernandez I."/>
            <person name="Pacheco R."/>
            <person name="Padilla G."/>
            <person name="Ferreira P."/>
            <person name="Barriuso J."/>
            <person name="Kellner H."/>
            <person name="Castanera R."/>
            <person name="Alfaro M."/>
            <person name="Ramirez L."/>
            <person name="Pisabarro A.G."/>
            <person name="Kuo A."/>
            <person name="Tritt A."/>
            <person name="Lipzen A."/>
            <person name="He G."/>
            <person name="Yan M."/>
            <person name="Ng V."/>
            <person name="Cullen D."/>
            <person name="Martin F."/>
            <person name="Rosso M.-N."/>
            <person name="Henrissat B."/>
            <person name="Hibbett D."/>
            <person name="Martinez A.T."/>
            <person name="Grigoriev I.V."/>
        </authorList>
    </citation>
    <scope>NUCLEOTIDE SEQUENCE</scope>
    <source>
        <strain evidence="2">AH 40177</strain>
    </source>
</reference>
<evidence type="ECO:0000313" key="3">
    <source>
        <dbReference type="Proteomes" id="UP000772434"/>
    </source>
</evidence>
<dbReference type="GO" id="GO:0005739">
    <property type="term" value="C:mitochondrion"/>
    <property type="evidence" value="ECO:0007669"/>
    <property type="project" value="TreeGrafter"/>
</dbReference>